<dbReference type="PANTHER" id="PTHR33304:SF49">
    <property type="entry name" value="OS12G0161500 PROTEIN"/>
    <property type="match status" value="1"/>
</dbReference>
<accession>A0AAQ3UC21</accession>
<dbReference type="EMBL" id="CP144752">
    <property type="protein sequence ID" value="WVZ88463.1"/>
    <property type="molecule type" value="Genomic_DNA"/>
</dbReference>
<keyword evidence="5" id="KW-0804">Transcription</keyword>
<evidence type="ECO:0000313" key="8">
    <source>
        <dbReference type="EMBL" id="WVZ88463.1"/>
    </source>
</evidence>
<evidence type="ECO:0000259" key="7">
    <source>
        <dbReference type="Pfam" id="PF23121"/>
    </source>
</evidence>
<name>A0AAQ3UC21_PASNO</name>
<evidence type="ECO:0000256" key="4">
    <source>
        <dbReference type="ARBA" id="ARBA00023015"/>
    </source>
</evidence>
<keyword evidence="4" id="KW-0805">Transcription regulation</keyword>
<feature type="region of interest" description="Disordered" evidence="6">
    <location>
        <begin position="171"/>
        <end position="230"/>
    </location>
</feature>
<proteinExistence type="predicted"/>
<dbReference type="InterPro" id="IPR056280">
    <property type="entry name" value="AIPP2-like_SPOC"/>
</dbReference>
<feature type="domain" description="AIPP2-like SPOC-like" evidence="7">
    <location>
        <begin position="350"/>
        <end position="474"/>
    </location>
</feature>
<keyword evidence="9" id="KW-1185">Reference proteome</keyword>
<feature type="compositionally biased region" description="Basic and acidic residues" evidence="6">
    <location>
        <begin position="74"/>
        <end position="90"/>
    </location>
</feature>
<dbReference type="Proteomes" id="UP001341281">
    <property type="component" value="Chromosome 08"/>
</dbReference>
<keyword evidence="1" id="KW-0479">Metal-binding</keyword>
<feature type="compositionally biased region" description="Basic and acidic residues" evidence="6">
    <location>
        <begin position="107"/>
        <end position="116"/>
    </location>
</feature>
<gene>
    <name evidence="8" type="ORF">U9M48_034983</name>
</gene>
<reference evidence="8 9" key="1">
    <citation type="submission" date="2024-02" db="EMBL/GenBank/DDBJ databases">
        <title>High-quality chromosome-scale genome assembly of Pensacola bahiagrass (Paspalum notatum Flugge var. saurae).</title>
        <authorList>
            <person name="Vega J.M."/>
            <person name="Podio M."/>
            <person name="Orjuela J."/>
            <person name="Siena L.A."/>
            <person name="Pessino S.C."/>
            <person name="Combes M.C."/>
            <person name="Mariac C."/>
            <person name="Albertini E."/>
            <person name="Pupilli F."/>
            <person name="Ortiz J.P.A."/>
            <person name="Leblanc O."/>
        </authorList>
    </citation>
    <scope>NUCLEOTIDE SEQUENCE [LARGE SCALE GENOMIC DNA]</scope>
    <source>
        <strain evidence="8">R1</strain>
        <tissue evidence="8">Leaf</tissue>
    </source>
</reference>
<dbReference type="GO" id="GO:0034244">
    <property type="term" value="P:negative regulation of transcription elongation by RNA polymerase II"/>
    <property type="evidence" value="ECO:0007669"/>
    <property type="project" value="InterPro"/>
</dbReference>
<feature type="compositionally biased region" description="Basic and acidic residues" evidence="6">
    <location>
        <begin position="32"/>
        <end position="44"/>
    </location>
</feature>
<feature type="compositionally biased region" description="Polar residues" evidence="6">
    <location>
        <begin position="11"/>
        <end position="30"/>
    </location>
</feature>
<dbReference type="PANTHER" id="PTHR33304">
    <property type="match status" value="1"/>
</dbReference>
<organism evidence="8 9">
    <name type="scientific">Paspalum notatum var. saurae</name>
    <dbReference type="NCBI Taxonomy" id="547442"/>
    <lineage>
        <taxon>Eukaryota</taxon>
        <taxon>Viridiplantae</taxon>
        <taxon>Streptophyta</taxon>
        <taxon>Embryophyta</taxon>
        <taxon>Tracheophyta</taxon>
        <taxon>Spermatophyta</taxon>
        <taxon>Magnoliopsida</taxon>
        <taxon>Liliopsida</taxon>
        <taxon>Poales</taxon>
        <taxon>Poaceae</taxon>
        <taxon>PACMAD clade</taxon>
        <taxon>Panicoideae</taxon>
        <taxon>Andropogonodae</taxon>
        <taxon>Paspaleae</taxon>
        <taxon>Paspalinae</taxon>
        <taxon>Paspalum</taxon>
    </lineage>
</organism>
<dbReference type="AlphaFoldDB" id="A0AAQ3UC21"/>
<dbReference type="Pfam" id="PF23121">
    <property type="entry name" value="SPOC_AIPP2"/>
    <property type="match status" value="1"/>
</dbReference>
<dbReference type="GO" id="GO:0008270">
    <property type="term" value="F:zinc ion binding"/>
    <property type="evidence" value="ECO:0007669"/>
    <property type="project" value="UniProtKB-KW"/>
</dbReference>
<evidence type="ECO:0000256" key="3">
    <source>
        <dbReference type="ARBA" id="ARBA00022833"/>
    </source>
</evidence>
<dbReference type="GO" id="GO:0140566">
    <property type="term" value="F:histone reader activity"/>
    <property type="evidence" value="ECO:0007669"/>
    <property type="project" value="InterPro"/>
</dbReference>
<evidence type="ECO:0000256" key="5">
    <source>
        <dbReference type="ARBA" id="ARBA00023163"/>
    </source>
</evidence>
<feature type="region of interest" description="Disordered" evidence="6">
    <location>
        <begin position="1"/>
        <end position="45"/>
    </location>
</feature>
<evidence type="ECO:0000256" key="1">
    <source>
        <dbReference type="ARBA" id="ARBA00022723"/>
    </source>
</evidence>
<feature type="region of interest" description="Disordered" evidence="6">
    <location>
        <begin position="74"/>
        <end position="131"/>
    </location>
</feature>
<keyword evidence="2" id="KW-0863">Zinc-finger</keyword>
<sequence length="651" mass="72646">MEGLIRKSKNAGMSNLNNGALGSRKCQSNPYKGEDMNGGKDGTRNLKLLKSSEVLRKSNIQAGNGLLVPNEYDSKKEKGRQKEVMAKEKGMNGQSCEGRATRGNCHKQMDTTKTKEAPNSSSSMVGKKQVQGIRSNLRDNSSHLFGMNHSRHHRDSPLFMEGNNCSILSSKHVHSRELTKDNSKSPNRVRLDGGNGKTNDDKSRRRKQPLLKAKVDTHGGSDSDGAMRQDLTCGPRKRCKYIESNEDEDNGINQRAMAIENGKVVRRENLAFMPRMKQRRCIETNEDEANDGYQNPFGVGNGCEGVEQLGHLTLHVEDGTADLTPDVTISKHCVKQHYYCCSMPIDKPKWSGLFNIGGKEYISLDGHLSTKWCEKIRKLSSLPPVVQLAKVPRLAVWPSIWKTSKPTGDNIGLYLFPHEMRHDKKLDQLVKEVVDKDLVLQAVLDEAEMLIFPSVLLPERYQTFQTKHYLWAAFKAKEDRGAVIAEQEEEKEKHHVPNQLDEVQSEEPNQIILTKRAILLENPQLPAKSIQEVEDCGVQWPTNMRLGHEASEGRRHRDSSHQAVCNPTEATSFATVTASFSANHGPIDPSTEAPPGSSTLYGIVVRQVQNLDPKVEQFIQEMEQKGALVAVMQGQASGESPLPSNFRTAMQ</sequence>
<feature type="compositionally biased region" description="Basic and acidic residues" evidence="6">
    <location>
        <begin position="213"/>
        <end position="227"/>
    </location>
</feature>
<evidence type="ECO:0000256" key="6">
    <source>
        <dbReference type="SAM" id="MobiDB-lite"/>
    </source>
</evidence>
<protein>
    <recommendedName>
        <fullName evidence="7">AIPP2-like SPOC-like domain-containing protein</fullName>
    </recommendedName>
</protein>
<evidence type="ECO:0000256" key="2">
    <source>
        <dbReference type="ARBA" id="ARBA00022771"/>
    </source>
</evidence>
<dbReference type="InterPro" id="IPR049914">
    <property type="entry name" value="PHD1-3/5-6"/>
</dbReference>
<evidence type="ECO:0000313" key="9">
    <source>
        <dbReference type="Proteomes" id="UP001341281"/>
    </source>
</evidence>
<keyword evidence="3" id="KW-0862">Zinc</keyword>